<keyword evidence="2" id="KW-1185">Reference proteome</keyword>
<accession>A0A9W6GCP4</accession>
<evidence type="ECO:0000313" key="1">
    <source>
        <dbReference type="EMBL" id="GLI44486.1"/>
    </source>
</evidence>
<dbReference type="AlphaFoldDB" id="A0A9W6GCP4"/>
<comment type="caution">
    <text evidence="1">The sequence shown here is derived from an EMBL/GenBank/DDBJ whole genome shotgun (WGS) entry which is preliminary data.</text>
</comment>
<dbReference type="Proteomes" id="UP001144313">
    <property type="component" value="Unassembled WGS sequence"/>
</dbReference>
<protein>
    <submittedName>
        <fullName evidence="1">Uncharacterized protein</fullName>
    </submittedName>
</protein>
<reference evidence="1" key="1">
    <citation type="submission" date="2022-12" db="EMBL/GenBank/DDBJ databases">
        <title>Reference genome sequencing for broad-spectrum identification of bacterial and archaeal isolates by mass spectrometry.</title>
        <authorList>
            <person name="Sekiguchi Y."/>
            <person name="Tourlousse D.M."/>
        </authorList>
    </citation>
    <scope>NUCLEOTIDE SEQUENCE</scope>
    <source>
        <strain evidence="1">LLR39Z86</strain>
    </source>
</reference>
<proteinExistence type="predicted"/>
<organism evidence="1 2">
    <name type="scientific">Glycomyces algeriensis</name>
    <dbReference type="NCBI Taxonomy" id="256037"/>
    <lineage>
        <taxon>Bacteria</taxon>
        <taxon>Bacillati</taxon>
        <taxon>Actinomycetota</taxon>
        <taxon>Actinomycetes</taxon>
        <taxon>Glycomycetales</taxon>
        <taxon>Glycomycetaceae</taxon>
        <taxon>Glycomyces</taxon>
    </lineage>
</organism>
<gene>
    <name evidence="1" type="ORF">GALLR39Z86_43360</name>
</gene>
<dbReference type="EMBL" id="BSDT01000001">
    <property type="protein sequence ID" value="GLI44486.1"/>
    <property type="molecule type" value="Genomic_DNA"/>
</dbReference>
<evidence type="ECO:0000313" key="2">
    <source>
        <dbReference type="Proteomes" id="UP001144313"/>
    </source>
</evidence>
<sequence length="53" mass="5509">MAAFAVPAWSGPQQAVYAAPEPHGQERVGRERLGIPGLCRSAAPAAGPVRRSL</sequence>
<name>A0A9W6GCP4_9ACTN</name>